<dbReference type="InterPro" id="IPR000182">
    <property type="entry name" value="GNAT_dom"/>
</dbReference>
<dbReference type="CDD" id="cd04301">
    <property type="entry name" value="NAT_SF"/>
    <property type="match status" value="1"/>
</dbReference>
<dbReference type="SUPFAM" id="SSF55729">
    <property type="entry name" value="Acyl-CoA N-acyltransferases (Nat)"/>
    <property type="match status" value="1"/>
</dbReference>
<reference evidence="6 7" key="1">
    <citation type="submission" date="2020-10" db="EMBL/GenBank/DDBJ databases">
        <title>Thermofilum lucidum 3507LT sp. nov. a novel member of Thermofilaceae family isolated from Chile hot spring, and proposal of description order Thermofilales.</title>
        <authorList>
            <person name="Zayulina K.S."/>
            <person name="Elcheninov A.G."/>
            <person name="Toshchakov S.V."/>
            <person name="Kublanov I.V."/>
        </authorList>
    </citation>
    <scope>NUCLEOTIDE SEQUENCE [LARGE SCALE GENOMIC DNA]</scope>
    <source>
        <strain evidence="6 7">3507LT</strain>
    </source>
</reference>
<feature type="domain" description="N-acetyltransferase" evidence="5">
    <location>
        <begin position="3"/>
        <end position="147"/>
    </location>
</feature>
<dbReference type="NCBIfam" id="TIGR01575">
    <property type="entry name" value="rimI"/>
    <property type="match status" value="1"/>
</dbReference>
<dbReference type="Pfam" id="PF00583">
    <property type="entry name" value="Acetyltransf_1"/>
    <property type="match status" value="1"/>
</dbReference>
<keyword evidence="6" id="KW-0689">Ribosomal protein</keyword>
<dbReference type="PANTHER" id="PTHR43420:SF44">
    <property type="entry name" value="ACETYLTRANSFERASE YPEA"/>
    <property type="match status" value="1"/>
</dbReference>
<dbReference type="RefSeq" id="WP_192819471.1">
    <property type="nucleotide sequence ID" value="NZ_CP062310.1"/>
</dbReference>
<dbReference type="EMBL" id="CP062310">
    <property type="protein sequence ID" value="QOJ79499.1"/>
    <property type="molecule type" value="Genomic_DNA"/>
</dbReference>
<keyword evidence="6" id="KW-0687">Ribonucleoprotein</keyword>
<keyword evidence="3 6" id="KW-0808">Transferase</keyword>
<dbReference type="Proteomes" id="UP000594121">
    <property type="component" value="Chromosome"/>
</dbReference>
<keyword evidence="7" id="KW-1185">Reference proteome</keyword>
<keyword evidence="2" id="KW-0963">Cytoplasm</keyword>
<keyword evidence="4" id="KW-0012">Acyltransferase</keyword>
<dbReference type="GO" id="GO:0008080">
    <property type="term" value="F:N-acetyltransferase activity"/>
    <property type="evidence" value="ECO:0007669"/>
    <property type="project" value="InterPro"/>
</dbReference>
<dbReference type="AlphaFoldDB" id="A0A7L9FIB9"/>
<dbReference type="PANTHER" id="PTHR43420">
    <property type="entry name" value="ACETYLTRANSFERASE"/>
    <property type="match status" value="1"/>
</dbReference>
<comment type="similarity">
    <text evidence="1">Belongs to the acetyltransferase family. RimI subfamily.</text>
</comment>
<dbReference type="InterPro" id="IPR050680">
    <property type="entry name" value="YpeA/RimI_acetyltransf"/>
</dbReference>
<evidence type="ECO:0000259" key="5">
    <source>
        <dbReference type="PROSITE" id="PS51186"/>
    </source>
</evidence>
<evidence type="ECO:0000313" key="6">
    <source>
        <dbReference type="EMBL" id="QOJ79499.1"/>
    </source>
</evidence>
<dbReference type="InterPro" id="IPR017255">
    <property type="entry name" value="AcTrfase_GNAT_prd"/>
</dbReference>
<dbReference type="KEGG" id="thel:IG193_03290"/>
<dbReference type="GeneID" id="59148888"/>
<protein>
    <submittedName>
        <fullName evidence="6">Ribosomal protein S18-alanine N-acetyltransferase</fullName>
    </submittedName>
</protein>
<dbReference type="InterPro" id="IPR006464">
    <property type="entry name" value="AcTrfase_RimI/Ard1"/>
</dbReference>
<gene>
    <name evidence="6" type="primary">rimI</name>
    <name evidence="6" type="ORF">IG193_03290</name>
</gene>
<dbReference type="GO" id="GO:0005840">
    <property type="term" value="C:ribosome"/>
    <property type="evidence" value="ECO:0007669"/>
    <property type="project" value="UniProtKB-KW"/>
</dbReference>
<dbReference type="InParanoid" id="A0A7L9FIB9"/>
<sequence length="149" mass="17295">MEVTIREVRAEDLFYIVEIEEKVFRADAFGFNYVFYLYENCRDFFLVADYKGMLVGYVVSCVEGEEVHVHSVAVVEWFRGKGIGRRLMEETIRLARSRGLRRVRLEVKTGNTVAISLYEKLGFERKALLKNYYADGSDAYLYVLTLSSS</sequence>
<evidence type="ECO:0000313" key="7">
    <source>
        <dbReference type="Proteomes" id="UP000594121"/>
    </source>
</evidence>
<dbReference type="PIRSF" id="PIRSF037663">
    <property type="entry name" value="Acetyltransf_GNAT_prd"/>
    <property type="match status" value="1"/>
</dbReference>
<accession>A0A7L9FIB9</accession>
<proteinExistence type="inferred from homology"/>
<evidence type="ECO:0000256" key="2">
    <source>
        <dbReference type="ARBA" id="ARBA00022490"/>
    </source>
</evidence>
<organism evidence="6 7">
    <name type="scientific">Infirmifilum lucidum</name>
    <dbReference type="NCBI Taxonomy" id="2776706"/>
    <lineage>
        <taxon>Archaea</taxon>
        <taxon>Thermoproteota</taxon>
        <taxon>Thermoprotei</taxon>
        <taxon>Thermofilales</taxon>
        <taxon>Thermofilaceae</taxon>
        <taxon>Infirmifilum</taxon>
    </lineage>
</organism>
<dbReference type="Gene3D" id="3.40.630.30">
    <property type="match status" value="1"/>
</dbReference>
<name>A0A7L9FIB9_9CREN</name>
<evidence type="ECO:0000256" key="1">
    <source>
        <dbReference type="ARBA" id="ARBA00005395"/>
    </source>
</evidence>
<dbReference type="PROSITE" id="PS51186">
    <property type="entry name" value="GNAT"/>
    <property type="match status" value="1"/>
</dbReference>
<evidence type="ECO:0000256" key="4">
    <source>
        <dbReference type="ARBA" id="ARBA00023315"/>
    </source>
</evidence>
<dbReference type="InterPro" id="IPR016181">
    <property type="entry name" value="Acyl_CoA_acyltransferase"/>
</dbReference>
<evidence type="ECO:0000256" key="3">
    <source>
        <dbReference type="ARBA" id="ARBA00022679"/>
    </source>
</evidence>